<dbReference type="PANTHER" id="PTHR43280:SF28">
    <property type="entry name" value="HTH-TYPE TRANSCRIPTIONAL ACTIVATOR RHAS"/>
    <property type="match status" value="1"/>
</dbReference>
<dbReference type="Gene3D" id="1.10.10.60">
    <property type="entry name" value="Homeodomain-like"/>
    <property type="match status" value="2"/>
</dbReference>
<dbReference type="InterPro" id="IPR037923">
    <property type="entry name" value="HTH-like"/>
</dbReference>
<dbReference type="Pfam" id="PF02311">
    <property type="entry name" value="AraC_binding"/>
    <property type="match status" value="1"/>
</dbReference>
<dbReference type="PRINTS" id="PR00032">
    <property type="entry name" value="HTHARAC"/>
</dbReference>
<dbReference type="InterPro" id="IPR003313">
    <property type="entry name" value="AraC-bd"/>
</dbReference>
<dbReference type="InterPro" id="IPR009057">
    <property type="entry name" value="Homeodomain-like_sf"/>
</dbReference>
<keyword evidence="2" id="KW-0238">DNA-binding</keyword>
<protein>
    <submittedName>
        <fullName evidence="5">AraC family transcriptional regulator</fullName>
    </submittedName>
</protein>
<dbReference type="PROSITE" id="PS00041">
    <property type="entry name" value="HTH_ARAC_FAMILY_1"/>
    <property type="match status" value="1"/>
</dbReference>
<dbReference type="Pfam" id="PF12833">
    <property type="entry name" value="HTH_18"/>
    <property type="match status" value="1"/>
</dbReference>
<dbReference type="EMBL" id="JACSQL010000001">
    <property type="protein sequence ID" value="MBD7967124.1"/>
    <property type="molecule type" value="Genomic_DNA"/>
</dbReference>
<evidence type="ECO:0000259" key="4">
    <source>
        <dbReference type="PROSITE" id="PS01124"/>
    </source>
</evidence>
<dbReference type="SMART" id="SM00342">
    <property type="entry name" value="HTH_ARAC"/>
    <property type="match status" value="1"/>
</dbReference>
<feature type="domain" description="HTH araC/xylS-type" evidence="4">
    <location>
        <begin position="193"/>
        <end position="291"/>
    </location>
</feature>
<evidence type="ECO:0000256" key="3">
    <source>
        <dbReference type="ARBA" id="ARBA00023163"/>
    </source>
</evidence>
<sequence length="303" mass="34847">MNKELLRENRVHGHSLFPVSVYPKVNQLNGDSILDCHWHDEMEIILMEQGTAVFHVDMNVYEVAAGDAIFVGSGEIHAGYLLGDERCIFSAIVFDSRWLSGPSYDALQENLFDPLMTKRLIPPHHIQKNTAWGSSILHYIHQILHDHEVKSRTLEISTKAHLYLIFADLFEQMQLADKATGVTGSPDKIDRIKVALGYVHDHYSENIKLKDLASHLNMSEGHFCRFFKQMVQKSPIDYINHYRIQKACKLLENTNSKVVDIALEVGFDNLSYFITLFKKQKQLTPSQYRKLFYEQIAIEAITI</sequence>
<reference evidence="5 6" key="1">
    <citation type="submission" date="2020-08" db="EMBL/GenBank/DDBJ databases">
        <title>A Genomic Blueprint of the Chicken Gut Microbiome.</title>
        <authorList>
            <person name="Gilroy R."/>
            <person name="Ravi A."/>
            <person name="Getino M."/>
            <person name="Pursley I."/>
            <person name="Horton D.L."/>
            <person name="Alikhan N.-F."/>
            <person name="Baker D."/>
            <person name="Gharbi K."/>
            <person name="Hall N."/>
            <person name="Watson M."/>
            <person name="Adriaenssens E.M."/>
            <person name="Foster-Nyarko E."/>
            <person name="Jarju S."/>
            <person name="Secka A."/>
            <person name="Antonio M."/>
            <person name="Oren A."/>
            <person name="Chaudhuri R."/>
            <person name="La Ragione R.M."/>
            <person name="Hildebrand F."/>
            <person name="Pallen M.J."/>
        </authorList>
    </citation>
    <scope>NUCLEOTIDE SEQUENCE [LARGE SCALE GENOMIC DNA]</scope>
    <source>
        <strain evidence="5 6">Sa2BVA9</strain>
    </source>
</reference>
<name>A0ABR8SVK1_9BACL</name>
<dbReference type="InterPro" id="IPR018060">
    <property type="entry name" value="HTH_AraC"/>
</dbReference>
<accession>A0ABR8SVK1</accession>
<dbReference type="Proteomes" id="UP000608071">
    <property type="component" value="Unassembled WGS sequence"/>
</dbReference>
<organism evidence="5 6">
    <name type="scientific">Paenibacillus gallinarum</name>
    <dbReference type="NCBI Taxonomy" id="2762232"/>
    <lineage>
        <taxon>Bacteria</taxon>
        <taxon>Bacillati</taxon>
        <taxon>Bacillota</taxon>
        <taxon>Bacilli</taxon>
        <taxon>Bacillales</taxon>
        <taxon>Paenibacillaceae</taxon>
        <taxon>Paenibacillus</taxon>
    </lineage>
</organism>
<dbReference type="SUPFAM" id="SSF46689">
    <property type="entry name" value="Homeodomain-like"/>
    <property type="match status" value="2"/>
</dbReference>
<keyword evidence="6" id="KW-1185">Reference proteome</keyword>
<evidence type="ECO:0000256" key="2">
    <source>
        <dbReference type="ARBA" id="ARBA00023125"/>
    </source>
</evidence>
<dbReference type="SUPFAM" id="SSF51215">
    <property type="entry name" value="Regulatory protein AraC"/>
    <property type="match status" value="1"/>
</dbReference>
<dbReference type="InterPro" id="IPR020449">
    <property type="entry name" value="Tscrpt_reg_AraC-type_HTH"/>
</dbReference>
<keyword evidence="3" id="KW-0804">Transcription</keyword>
<evidence type="ECO:0000256" key="1">
    <source>
        <dbReference type="ARBA" id="ARBA00023015"/>
    </source>
</evidence>
<keyword evidence="1" id="KW-0805">Transcription regulation</keyword>
<proteinExistence type="predicted"/>
<comment type="caution">
    <text evidence="5">The sequence shown here is derived from an EMBL/GenBank/DDBJ whole genome shotgun (WGS) entry which is preliminary data.</text>
</comment>
<dbReference type="PANTHER" id="PTHR43280">
    <property type="entry name" value="ARAC-FAMILY TRANSCRIPTIONAL REGULATOR"/>
    <property type="match status" value="1"/>
</dbReference>
<dbReference type="PROSITE" id="PS01124">
    <property type="entry name" value="HTH_ARAC_FAMILY_2"/>
    <property type="match status" value="1"/>
</dbReference>
<dbReference type="Gene3D" id="2.60.120.10">
    <property type="entry name" value="Jelly Rolls"/>
    <property type="match status" value="1"/>
</dbReference>
<gene>
    <name evidence="5" type="ORF">H9647_03530</name>
</gene>
<dbReference type="CDD" id="cd02208">
    <property type="entry name" value="cupin_RmlC-like"/>
    <property type="match status" value="1"/>
</dbReference>
<dbReference type="InterPro" id="IPR018062">
    <property type="entry name" value="HTH_AraC-typ_CS"/>
</dbReference>
<dbReference type="InterPro" id="IPR014710">
    <property type="entry name" value="RmlC-like_jellyroll"/>
</dbReference>
<dbReference type="RefSeq" id="WP_191798217.1">
    <property type="nucleotide sequence ID" value="NZ_JACSQL010000001.1"/>
</dbReference>
<evidence type="ECO:0000313" key="6">
    <source>
        <dbReference type="Proteomes" id="UP000608071"/>
    </source>
</evidence>
<evidence type="ECO:0000313" key="5">
    <source>
        <dbReference type="EMBL" id="MBD7967124.1"/>
    </source>
</evidence>